<organism evidence="3 4">
    <name type="scientific">Polynucleobacter kasalickyi</name>
    <dbReference type="NCBI Taxonomy" id="1938817"/>
    <lineage>
        <taxon>Bacteria</taxon>
        <taxon>Pseudomonadati</taxon>
        <taxon>Pseudomonadota</taxon>
        <taxon>Betaproteobacteria</taxon>
        <taxon>Burkholderiales</taxon>
        <taxon>Burkholderiaceae</taxon>
        <taxon>Polynucleobacter</taxon>
    </lineage>
</organism>
<dbReference type="InterPro" id="IPR014308">
    <property type="entry name" value="Xanthine_DH_XdhC"/>
</dbReference>
<dbReference type="Proteomes" id="UP000192708">
    <property type="component" value="Unassembled WGS sequence"/>
</dbReference>
<name>A0A1W2BBQ3_9BURK</name>
<dbReference type="NCBIfam" id="TIGR02964">
    <property type="entry name" value="xanthine_xdhC"/>
    <property type="match status" value="1"/>
</dbReference>
<feature type="domain" description="XdhC- CoxI" evidence="1">
    <location>
        <begin position="15"/>
        <end position="71"/>
    </location>
</feature>
<dbReference type="AlphaFoldDB" id="A0A1W2BBQ3"/>
<dbReference type="STRING" id="1938817.SAMN06296008_11241"/>
<gene>
    <name evidence="3" type="ORF">SAMN06296008_11241</name>
</gene>
<dbReference type="Pfam" id="PF02625">
    <property type="entry name" value="XdhC_CoxI"/>
    <property type="match status" value="1"/>
</dbReference>
<evidence type="ECO:0000313" key="3">
    <source>
        <dbReference type="EMBL" id="SMC70395.1"/>
    </source>
</evidence>
<evidence type="ECO:0000313" key="4">
    <source>
        <dbReference type="Proteomes" id="UP000192708"/>
    </source>
</evidence>
<evidence type="ECO:0000259" key="2">
    <source>
        <dbReference type="Pfam" id="PF13478"/>
    </source>
</evidence>
<dbReference type="OrthoDB" id="61481at2"/>
<dbReference type="Pfam" id="PF13478">
    <property type="entry name" value="XdhC_C"/>
    <property type="match status" value="1"/>
</dbReference>
<dbReference type="EMBL" id="FWXJ01000012">
    <property type="protein sequence ID" value="SMC70395.1"/>
    <property type="molecule type" value="Genomic_DNA"/>
</dbReference>
<dbReference type="PANTHER" id="PTHR30388:SF6">
    <property type="entry name" value="XANTHINE DEHYDROGENASE SUBUNIT A-RELATED"/>
    <property type="match status" value="1"/>
</dbReference>
<protein>
    <submittedName>
        <fullName evidence="3">Molybdenum cofactor sulfurylase</fullName>
    </submittedName>
</protein>
<proteinExistence type="predicted"/>
<keyword evidence="4" id="KW-1185">Reference proteome</keyword>
<dbReference type="InterPro" id="IPR052698">
    <property type="entry name" value="MoCofactor_Util/Proc"/>
</dbReference>
<dbReference type="InterPro" id="IPR003777">
    <property type="entry name" value="XdhC_CoxI"/>
</dbReference>
<accession>A0A1W2BBQ3</accession>
<reference evidence="3 4" key="1">
    <citation type="submission" date="2017-04" db="EMBL/GenBank/DDBJ databases">
        <authorList>
            <person name="Afonso C.L."/>
            <person name="Miller P.J."/>
            <person name="Scott M.A."/>
            <person name="Spackman E."/>
            <person name="Goraichik I."/>
            <person name="Dimitrov K.M."/>
            <person name="Suarez D.L."/>
            <person name="Swayne D.E."/>
        </authorList>
    </citation>
    <scope>NUCLEOTIDE SEQUENCE [LARGE SCALE GENOMIC DNA]</scope>
    <source>
        <strain evidence="3 4">VK13</strain>
    </source>
</reference>
<sequence length="344" mass="38840">MMNSEFERIKQLILTNQAVVRVVIAEAKGSTPRDQGTSMLVWLNRSGKVETFESIGGGYLEEKAIEIALLSINQLYAKIHLQSFILGVELDQCCGGTVQLIWERYESIADIDWLFEANSATGSYQKILNLKTGKNQLSLQSTSKVKNALDGLVDLPHATFFYETLLQSSPELWLFGAGHVAKNLLKNLPDLNFRVKCLDTRELILGKSVNDYELEYPLVDFHFQSNLLELIPTAPIGSYFLVMTHSHQLDFLICQKILQNDSFEFLGLIGSKTKSARFSKRLLDTGLDKELVQRLNCPIGKKYEFSKSPAIIAVEIMSKLLDVQENQRKMLKPKSFESYDSASE</sequence>
<evidence type="ECO:0000259" key="1">
    <source>
        <dbReference type="Pfam" id="PF02625"/>
    </source>
</evidence>
<dbReference type="PANTHER" id="PTHR30388">
    <property type="entry name" value="ALDEHYDE OXIDOREDUCTASE MOLYBDENUM COFACTOR ASSEMBLY PROTEIN"/>
    <property type="match status" value="1"/>
</dbReference>
<dbReference type="InterPro" id="IPR027051">
    <property type="entry name" value="XdhC_Rossmann_dom"/>
</dbReference>
<dbReference type="RefSeq" id="WP_084284767.1">
    <property type="nucleotide sequence ID" value="NZ_FWXJ01000012.1"/>
</dbReference>
<dbReference type="Gene3D" id="3.40.50.720">
    <property type="entry name" value="NAD(P)-binding Rossmann-like Domain"/>
    <property type="match status" value="1"/>
</dbReference>
<feature type="domain" description="XdhC Rossmann" evidence="2">
    <location>
        <begin position="172"/>
        <end position="319"/>
    </location>
</feature>